<dbReference type="EMBL" id="JAGTXO010000026">
    <property type="protein sequence ID" value="KAG8461329.1"/>
    <property type="molecule type" value="Genomic_DNA"/>
</dbReference>
<dbReference type="InterPro" id="IPR043127">
    <property type="entry name" value="Sec-1-like_dom3a"/>
</dbReference>
<dbReference type="InterPro" id="IPR027482">
    <property type="entry name" value="Sec1-like_dom2"/>
</dbReference>
<dbReference type="PANTHER" id="PTHR11679">
    <property type="entry name" value="VESICLE PROTEIN SORTING-ASSOCIATED"/>
    <property type="match status" value="1"/>
</dbReference>
<comment type="similarity">
    <text evidence="1">Belongs to the STXBP/unc-18/SEC1 family.</text>
</comment>
<dbReference type="InterPro" id="IPR043154">
    <property type="entry name" value="Sec-1-like_dom1"/>
</dbReference>
<evidence type="ECO:0000313" key="3">
    <source>
        <dbReference type="EMBL" id="KAG8461329.1"/>
    </source>
</evidence>
<reference evidence="3" key="1">
    <citation type="submission" date="2021-05" db="EMBL/GenBank/DDBJ databases">
        <title>The genome of the haptophyte Pavlova lutheri (Diacronema luteri, Pavlovales) - a model for lipid biosynthesis in eukaryotic algae.</title>
        <authorList>
            <person name="Hulatt C.J."/>
            <person name="Posewitz M.C."/>
        </authorList>
    </citation>
    <scope>NUCLEOTIDE SEQUENCE</scope>
    <source>
        <strain evidence="3">NIVA-4/92</strain>
    </source>
</reference>
<evidence type="ECO:0000313" key="4">
    <source>
        <dbReference type="Proteomes" id="UP000751190"/>
    </source>
</evidence>
<dbReference type="Proteomes" id="UP000751190">
    <property type="component" value="Unassembled WGS sequence"/>
</dbReference>
<dbReference type="InterPro" id="IPR001619">
    <property type="entry name" value="Sec1-like"/>
</dbReference>
<keyword evidence="4" id="KW-1185">Reference proteome</keyword>
<dbReference type="GO" id="GO:0016192">
    <property type="term" value="P:vesicle-mediated transport"/>
    <property type="evidence" value="ECO:0007669"/>
    <property type="project" value="InterPro"/>
</dbReference>
<sequence length="623" mass="68667">MRGLREQTRSRMLEVFRSLHIHDPGGVLLCDKLALRAVSCACRVSEIMEEGITLVESLDIKRQPIREFAAVYLITPTVAAVNMMLADFADPRNPAYGDVHILFTSHLPDALLAKVKTSPIVGRVKTFRELNFEYLAIESGAFTLDAPDALASVFSPSSTAAVPEQHKAAAQLSTLFAMYGEMPYVRFAAKGHPSSSSFAYIVQEKLERLGQASGCFARAGTRSTDRPTLLIVDRTIDTLAPLLHEYSYQAMIHDLLPIADGERYAYRYTSNRGEELRKDVLLNETDPLWPTLRHMHIADAIEYLTTNFNQFLAANQSATKLGKKGGEVGLREMSEALRGMPQYQEEMARYSLHISLTRELMARFKTNQLEAVSTLEQNMALGEDSDGKEVKGTKLVEQLIEMVRRDVSPQDKMRLLMIYIISQEGIRDDDRRRLMDAAGLSPDDQAAIVNLFYLGVTLSRGASKATASRRKTAGGAKGSDAASYDLSRYTPVLKRLVEDVLTNAAPLAAFPYVKDRPASAASAGAGATISPADVSLDAARRPGAQPEPSWATRGRSKKEDASTAGPRLVVFVLGGATYSELKCCYELAKAHQREVVAGSTSMLTPYQFIHDLKRFKKLDPFAD</sequence>
<dbReference type="Gene3D" id="1.25.40.60">
    <property type="match status" value="1"/>
</dbReference>
<dbReference type="InterPro" id="IPR036045">
    <property type="entry name" value="Sec1-like_sf"/>
</dbReference>
<organism evidence="3 4">
    <name type="scientific">Diacronema lutheri</name>
    <name type="common">Unicellular marine alga</name>
    <name type="synonym">Monochrysis lutheri</name>
    <dbReference type="NCBI Taxonomy" id="2081491"/>
    <lineage>
        <taxon>Eukaryota</taxon>
        <taxon>Haptista</taxon>
        <taxon>Haptophyta</taxon>
        <taxon>Pavlovophyceae</taxon>
        <taxon>Pavlovales</taxon>
        <taxon>Pavlovaceae</taxon>
        <taxon>Diacronema</taxon>
    </lineage>
</organism>
<feature type="region of interest" description="Disordered" evidence="2">
    <location>
        <begin position="538"/>
        <end position="561"/>
    </location>
</feature>
<proteinExistence type="inferred from homology"/>
<evidence type="ECO:0000256" key="2">
    <source>
        <dbReference type="SAM" id="MobiDB-lite"/>
    </source>
</evidence>
<dbReference type="OrthoDB" id="2228at2759"/>
<accession>A0A8J5XIL4</accession>
<dbReference type="OMA" id="LSTCVRM"/>
<dbReference type="Gene3D" id="3.40.50.1910">
    <property type="match status" value="1"/>
</dbReference>
<dbReference type="SUPFAM" id="SSF56815">
    <property type="entry name" value="Sec1/munc18-like (SM) proteins"/>
    <property type="match status" value="1"/>
</dbReference>
<comment type="caution">
    <text evidence="3">The sequence shown here is derived from an EMBL/GenBank/DDBJ whole genome shotgun (WGS) entry which is preliminary data.</text>
</comment>
<gene>
    <name evidence="3" type="ORF">KFE25_010516</name>
</gene>
<name>A0A8J5XIL4_DIALT</name>
<dbReference type="Gene3D" id="3.90.830.10">
    <property type="entry name" value="Syntaxin Binding Protein 1, Chain A, domain 2"/>
    <property type="match status" value="1"/>
</dbReference>
<dbReference type="PIRSF" id="PIRSF005715">
    <property type="entry name" value="VPS45_Sec1"/>
    <property type="match status" value="1"/>
</dbReference>
<dbReference type="AlphaFoldDB" id="A0A8J5XIL4"/>
<evidence type="ECO:0000256" key="1">
    <source>
        <dbReference type="ARBA" id="ARBA00009884"/>
    </source>
</evidence>
<dbReference type="Pfam" id="PF00995">
    <property type="entry name" value="Sec1"/>
    <property type="match status" value="1"/>
</dbReference>
<dbReference type="Gene3D" id="3.40.50.2060">
    <property type="match status" value="1"/>
</dbReference>
<protein>
    <submittedName>
        <fullName evidence="3">Uncharacterized protein</fullName>
    </submittedName>
</protein>